<evidence type="ECO:0000313" key="2">
    <source>
        <dbReference type="EMBL" id="KAF2434327.1"/>
    </source>
</evidence>
<gene>
    <name evidence="2" type="ORF">EJ08DRAFT_500365</name>
</gene>
<protein>
    <submittedName>
        <fullName evidence="2">Uncharacterized protein</fullName>
    </submittedName>
</protein>
<accession>A0A9P4NZ69</accession>
<sequence length="291" mass="33418">MLEHPITGIHIPIIYQLDSIRVVYEFTQFYKRSARTTLSREEINNANSEICFAILLRRPTLNTPTIPEAWPTEATCSTFRFDAIFRDEFINHEFRFRYARDQLWRLLKNAMVISGNFIRTSGYQVRFTEHSDHSDASEYGDTADWWKLSGTQLRILEGRGVEDAHEYDAEDDDGNGYLDSPGGSSKCSGDFDRELDEVMQEAEEEWDADHAAAGSNTVDGNDTGVLSATATGYTECEAHNDIDWKEVEPWRFLPEPVGDEYNSWGERNNLNRMDDEDHIDPFAQDMEEDDG</sequence>
<comment type="caution">
    <text evidence="2">The sequence shown here is derived from an EMBL/GenBank/DDBJ whole genome shotgun (WGS) entry which is preliminary data.</text>
</comment>
<evidence type="ECO:0000313" key="3">
    <source>
        <dbReference type="Proteomes" id="UP000800235"/>
    </source>
</evidence>
<evidence type="ECO:0000256" key="1">
    <source>
        <dbReference type="SAM" id="MobiDB-lite"/>
    </source>
</evidence>
<dbReference type="AlphaFoldDB" id="A0A9P4NZ69"/>
<dbReference type="Proteomes" id="UP000800235">
    <property type="component" value="Unassembled WGS sequence"/>
</dbReference>
<feature type="region of interest" description="Disordered" evidence="1">
    <location>
        <begin position="166"/>
        <end position="190"/>
    </location>
</feature>
<feature type="region of interest" description="Disordered" evidence="1">
    <location>
        <begin position="267"/>
        <end position="291"/>
    </location>
</feature>
<name>A0A9P4NZ69_9PEZI</name>
<reference evidence="2" key="1">
    <citation type="journal article" date="2020" name="Stud. Mycol.">
        <title>101 Dothideomycetes genomes: a test case for predicting lifestyles and emergence of pathogens.</title>
        <authorList>
            <person name="Haridas S."/>
            <person name="Albert R."/>
            <person name="Binder M."/>
            <person name="Bloem J."/>
            <person name="Labutti K."/>
            <person name="Salamov A."/>
            <person name="Andreopoulos B."/>
            <person name="Baker S."/>
            <person name="Barry K."/>
            <person name="Bills G."/>
            <person name="Bluhm B."/>
            <person name="Cannon C."/>
            <person name="Castanera R."/>
            <person name="Culley D."/>
            <person name="Daum C."/>
            <person name="Ezra D."/>
            <person name="Gonzalez J."/>
            <person name="Henrissat B."/>
            <person name="Kuo A."/>
            <person name="Liang C."/>
            <person name="Lipzen A."/>
            <person name="Lutzoni F."/>
            <person name="Magnuson J."/>
            <person name="Mondo S."/>
            <person name="Nolan M."/>
            <person name="Ohm R."/>
            <person name="Pangilinan J."/>
            <person name="Park H.-J."/>
            <person name="Ramirez L."/>
            <person name="Alfaro M."/>
            <person name="Sun H."/>
            <person name="Tritt A."/>
            <person name="Yoshinaga Y."/>
            <person name="Zwiers L.-H."/>
            <person name="Turgeon B."/>
            <person name="Goodwin S."/>
            <person name="Spatafora J."/>
            <person name="Crous P."/>
            <person name="Grigoriev I."/>
        </authorList>
    </citation>
    <scope>NUCLEOTIDE SEQUENCE</scope>
    <source>
        <strain evidence="2">CBS 130266</strain>
    </source>
</reference>
<keyword evidence="3" id="KW-1185">Reference proteome</keyword>
<dbReference type="EMBL" id="MU007017">
    <property type="protein sequence ID" value="KAF2434327.1"/>
    <property type="molecule type" value="Genomic_DNA"/>
</dbReference>
<proteinExistence type="predicted"/>
<organism evidence="2 3">
    <name type="scientific">Tothia fuscella</name>
    <dbReference type="NCBI Taxonomy" id="1048955"/>
    <lineage>
        <taxon>Eukaryota</taxon>
        <taxon>Fungi</taxon>
        <taxon>Dikarya</taxon>
        <taxon>Ascomycota</taxon>
        <taxon>Pezizomycotina</taxon>
        <taxon>Dothideomycetes</taxon>
        <taxon>Pleosporomycetidae</taxon>
        <taxon>Venturiales</taxon>
        <taxon>Cylindrosympodiaceae</taxon>
        <taxon>Tothia</taxon>
    </lineage>
</organism>